<feature type="domain" description="Integral membrane bound transporter" evidence="5">
    <location>
        <begin position="377"/>
        <end position="499"/>
    </location>
</feature>
<dbReference type="AlphaFoldDB" id="A0A0M4DAS7"/>
<dbReference type="STRING" id="38300.SPRI_3452"/>
<dbReference type="GeneID" id="97235513"/>
<proteinExistence type="predicted"/>
<dbReference type="InterPro" id="IPR049453">
    <property type="entry name" value="Memb_transporter_dom"/>
</dbReference>
<keyword evidence="4" id="KW-0472">Membrane</keyword>
<protein>
    <submittedName>
        <fullName evidence="6">Membrane protein</fullName>
    </submittedName>
</protein>
<dbReference type="GO" id="GO:0016020">
    <property type="term" value="C:membrane"/>
    <property type="evidence" value="ECO:0007669"/>
    <property type="project" value="UniProtKB-SubCell"/>
</dbReference>
<dbReference type="Pfam" id="PF13515">
    <property type="entry name" value="FUSC_2"/>
    <property type="match status" value="1"/>
</dbReference>
<keyword evidence="3" id="KW-1133">Transmembrane helix</keyword>
<gene>
    <name evidence="6" type="ORF">SPRI_3452</name>
</gene>
<evidence type="ECO:0000256" key="1">
    <source>
        <dbReference type="ARBA" id="ARBA00004141"/>
    </source>
</evidence>
<evidence type="ECO:0000259" key="5">
    <source>
        <dbReference type="Pfam" id="PF13515"/>
    </source>
</evidence>
<accession>A0A0M4DAS7</accession>
<evidence type="ECO:0000313" key="7">
    <source>
        <dbReference type="Proteomes" id="UP000060513"/>
    </source>
</evidence>
<evidence type="ECO:0000256" key="3">
    <source>
        <dbReference type="ARBA" id="ARBA00022989"/>
    </source>
</evidence>
<sequence>MSWLRALKETALSGLKVERKRLEPLIAVRGAAGLALVFGAALALFGPAVAVSSAFGAFQAAIATFQRSWRPRPVLALLSGATLAVSTFLGYLTGAHVFLFMALLALWTFVGGLLWAVGPTAGIMASSNIAIMLVTVTLPTSVAAAAGHAAMIAVGGVVQALLVVLFPVRRWGAQRDALADALAAEADYARRLREDPTASFDPAPLMHARSAAAVTPRQARRRPAELHGTRGVAERIRPVLASLADPAVGVPPTGPARDRVRELLHAAGTVLDAAARAVRHGEAVQVPPAAAAALRTPDTGAVLSGPPRRAALRLIALLDEVVGTARGAGAAESDHRTRHGLVRLVPGALRAMRDEVRPDSPVLRHAVRSSVVVAAGYLLGTALPLGHGYWAPLTAVMVMRPDFSQTYGRSVARFCGTLVGVGVATAVVQTARPGTYVSACIAVLCAFGMYLVMRTGYAVASVFISAYVVFLLGTGGEDWAQTVPQRVLLTFLGGLLAMLAYALYPAWETPRLHHRLADWLLANGRYAAAVLDRYADPAEAPDTAGTPGSVDVRRTLLDSRDARIAWRDALTKAKHEPVRSRVLSRSTAEDAGRALAQAGRVAMLIEAHLPEYRGGQGAEPVPAAAALAEVLRHAVEEGAEAVRENRVPDWGAVHEVVDLWGTKEASDAVLRGGAVQLLAALDDLAEAMAARRDDDGPRAHEGPAAR</sequence>
<evidence type="ECO:0000256" key="2">
    <source>
        <dbReference type="ARBA" id="ARBA00022692"/>
    </source>
</evidence>
<evidence type="ECO:0000256" key="4">
    <source>
        <dbReference type="ARBA" id="ARBA00023136"/>
    </source>
</evidence>
<dbReference type="Proteomes" id="UP000060513">
    <property type="component" value="Chromosome"/>
</dbReference>
<comment type="subcellular location">
    <subcellularLocation>
        <location evidence="1">Membrane</location>
        <topology evidence="1">Multi-pass membrane protein</topology>
    </subcellularLocation>
</comment>
<evidence type="ECO:0000313" key="6">
    <source>
        <dbReference type="EMBL" id="ALC21758.1"/>
    </source>
</evidence>
<dbReference type="EMBL" id="CP011340">
    <property type="protein sequence ID" value="ALC21758.1"/>
    <property type="molecule type" value="Genomic_DNA"/>
</dbReference>
<reference evidence="6 7" key="1">
    <citation type="submission" date="2015-08" db="EMBL/GenBank/DDBJ databases">
        <title>Genome sequence of the pristinamycin over-producing bacterium Streptomyces pristinaespiralis HCCB10218.</title>
        <authorList>
            <person name="Tian J."/>
            <person name="Yang J."/>
            <person name="Li L."/>
            <person name="Ruan L."/>
            <person name="Wei W."/>
            <person name="Zheng G."/>
            <person name="Wei Z."/>
            <person name="Yang S."/>
            <person name="Ge M."/>
            <person name="Jiang W."/>
            <person name="Lu Y."/>
        </authorList>
    </citation>
    <scope>NUCLEOTIDE SEQUENCE [LARGE SCALE GENOMIC DNA]</scope>
    <source>
        <strain evidence="6 7">HCCB 10218</strain>
    </source>
</reference>
<organism evidence="6">
    <name type="scientific">Streptomyces pristinaespiralis</name>
    <dbReference type="NCBI Taxonomy" id="38300"/>
    <lineage>
        <taxon>Bacteria</taxon>
        <taxon>Bacillati</taxon>
        <taxon>Actinomycetota</taxon>
        <taxon>Actinomycetes</taxon>
        <taxon>Kitasatosporales</taxon>
        <taxon>Streptomycetaceae</taxon>
        <taxon>Streptomyces</taxon>
    </lineage>
</organism>
<name>A0A0M4DAS7_STRPR</name>
<dbReference type="RefSeq" id="WP_053557062.1">
    <property type="nucleotide sequence ID" value="NZ_CP011340.1"/>
</dbReference>
<keyword evidence="2" id="KW-0812">Transmembrane</keyword>
<dbReference type="OrthoDB" id="128040at2"/>
<dbReference type="PATRIC" id="fig|38300.4.peg.3623"/>
<dbReference type="KEGG" id="spri:SPRI_3452"/>